<dbReference type="InterPro" id="IPR019734">
    <property type="entry name" value="TPR_rpt"/>
</dbReference>
<evidence type="ECO:0000256" key="1">
    <source>
        <dbReference type="ARBA" id="ARBA00022737"/>
    </source>
</evidence>
<dbReference type="AlphaFoldDB" id="A0A1F5Z3C1"/>
<dbReference type="SMART" id="SM00028">
    <property type="entry name" value="TPR"/>
    <property type="match status" value="6"/>
</dbReference>
<dbReference type="Proteomes" id="UP000179129">
    <property type="component" value="Unassembled WGS sequence"/>
</dbReference>
<feature type="non-terminal residue" evidence="6">
    <location>
        <position position="944"/>
    </location>
</feature>
<keyword evidence="1" id="KW-0677">Repeat</keyword>
<feature type="compositionally biased region" description="Pro residues" evidence="4">
    <location>
        <begin position="466"/>
        <end position="478"/>
    </location>
</feature>
<protein>
    <recommendedName>
        <fullName evidence="5">DUF5107 domain-containing protein</fullName>
    </recommendedName>
</protein>
<dbReference type="SUPFAM" id="SSF48452">
    <property type="entry name" value="TPR-like"/>
    <property type="match status" value="2"/>
</dbReference>
<feature type="domain" description="DUF5107" evidence="5">
    <location>
        <begin position="59"/>
        <end position="362"/>
    </location>
</feature>
<feature type="region of interest" description="Disordered" evidence="4">
    <location>
        <begin position="460"/>
        <end position="480"/>
    </location>
</feature>
<feature type="repeat" description="TPR" evidence="3">
    <location>
        <begin position="595"/>
        <end position="628"/>
    </location>
</feature>
<comment type="caution">
    <text evidence="6">The sequence shown here is derived from an EMBL/GenBank/DDBJ whole genome shotgun (WGS) entry which is preliminary data.</text>
</comment>
<dbReference type="InterPro" id="IPR033396">
    <property type="entry name" value="DUF5107"/>
</dbReference>
<proteinExistence type="predicted"/>
<keyword evidence="2 3" id="KW-0802">TPR repeat</keyword>
<dbReference type="EMBL" id="MFIX01000019">
    <property type="protein sequence ID" value="OGG06592.1"/>
    <property type="molecule type" value="Genomic_DNA"/>
</dbReference>
<dbReference type="Gene3D" id="1.25.40.10">
    <property type="entry name" value="Tetratricopeptide repeat domain"/>
    <property type="match status" value="3"/>
</dbReference>
<evidence type="ECO:0000256" key="2">
    <source>
        <dbReference type="ARBA" id="ARBA00022803"/>
    </source>
</evidence>
<evidence type="ECO:0000256" key="3">
    <source>
        <dbReference type="PROSITE-ProRule" id="PRU00339"/>
    </source>
</evidence>
<dbReference type="Pfam" id="PF17128">
    <property type="entry name" value="DUF5107"/>
    <property type="match status" value="1"/>
</dbReference>
<gene>
    <name evidence="6" type="ORF">A3F83_16300</name>
</gene>
<dbReference type="InterPro" id="IPR011990">
    <property type="entry name" value="TPR-like_helical_dom_sf"/>
</dbReference>
<sequence>MSVVTLLLALAFPQPRLQCADSVVKMWEEDVVIPTYPIGDPDPDPMFFSGRTYQGAQGAVYPYPLMEKISSVSENRTHRLVYLENEYIKLGLFPGGAGGGRIFSAVDKTNGYEIFYHQHVIKPGLIGVLGAWISGGVEWNVPHHHRTSTYMPVDYTLKENPDGSKTVWMGEIETRHRMKWMVGATLKPGSSVIQVECRLANRTPLVQSFLYWANVAVHVDSSYQVLFPPQQEWVTGHGKHAFSTYPLASGPRVVTTDGYSKGIDLSWWKAHPSPISLFAIHSREDFFGGYDHGQHAGVAHIANHHSVPGKKMWNWGPGETARMWDHVLTDKDGPYIELMVGAYQDNQPDYSWLQPYEVKSFKFNWFPLREIGGMKNANLNAAVNLEVTANNRARFGFNTTAEYRGAGVRLTAGEKVLFEQVLDISPARPFVKEVALPDGVSEMDVKAALFDARGEELVSYRKQPPRGEPAPEPVTPPRPPEEIKTVEELYLTGLRLEQFHSAALAAEPYYEAALKMDPGNCQVNTALGLLYLRNLKFAEAADKFHRALRRATASHTRPRDGEAQYYLGVACKYLGLTDQAYDSFYAATWSEAWSAAAYYELAEISTSRGDYVTALEELGRSLSFNANSPKSANLKAALLRKLGDLTQSAKTAGEVLERDPLDHWAAYELYLAAKGNGSAAAAADRLAGFEKIMHGTIQNYLELALDYGSCGLYQEGTEILDRLTILPEPAPSPVTLSGHSLTDGSRAMAYYYLGWFAGKMGDKAKAEGFYSQAGRMPTDLVFPFRAEARLALESALTLNPQDARACYYLGELLFDSQPEKALTFWEKSRELDGSLALVHRNLALAYSLVRKDIPAATASLEKAIQYNSSDPRFFLELDHLYELGSATADKRLALLEQHQAVVSWDDNVLMRQTGLYNQVGNYDKALELLDNHHFHIWEGRGEIH</sequence>
<organism evidence="6 7">
    <name type="scientific">Candidatus Glassbacteria bacterium RIFCSPLOWO2_12_FULL_58_11</name>
    <dbReference type="NCBI Taxonomy" id="1817867"/>
    <lineage>
        <taxon>Bacteria</taxon>
        <taxon>Candidatus Glassiibacteriota</taxon>
    </lineage>
</organism>
<reference evidence="6 7" key="1">
    <citation type="journal article" date="2016" name="Nat. Commun.">
        <title>Thousands of microbial genomes shed light on interconnected biogeochemical processes in an aquifer system.</title>
        <authorList>
            <person name="Anantharaman K."/>
            <person name="Brown C.T."/>
            <person name="Hug L.A."/>
            <person name="Sharon I."/>
            <person name="Castelle C.J."/>
            <person name="Probst A.J."/>
            <person name="Thomas B.C."/>
            <person name="Singh A."/>
            <person name="Wilkins M.J."/>
            <person name="Karaoz U."/>
            <person name="Brodie E.L."/>
            <person name="Williams K.H."/>
            <person name="Hubbard S.S."/>
            <person name="Banfield J.F."/>
        </authorList>
    </citation>
    <scope>NUCLEOTIDE SEQUENCE [LARGE SCALE GENOMIC DNA]</scope>
</reference>
<dbReference type="STRING" id="1817867.A3F83_16300"/>
<evidence type="ECO:0000256" key="4">
    <source>
        <dbReference type="SAM" id="MobiDB-lite"/>
    </source>
</evidence>
<dbReference type="PROSITE" id="PS50005">
    <property type="entry name" value="TPR"/>
    <property type="match status" value="1"/>
</dbReference>
<dbReference type="InterPro" id="IPR050498">
    <property type="entry name" value="Ycf3"/>
</dbReference>
<evidence type="ECO:0000313" key="6">
    <source>
        <dbReference type="EMBL" id="OGG06592.1"/>
    </source>
</evidence>
<accession>A0A1F5Z3C1</accession>
<dbReference type="PANTHER" id="PTHR44858:SF1">
    <property type="entry name" value="UDP-N-ACETYLGLUCOSAMINE--PEPTIDE N-ACETYLGLUCOSAMINYLTRANSFERASE SPINDLY-RELATED"/>
    <property type="match status" value="1"/>
</dbReference>
<evidence type="ECO:0000259" key="5">
    <source>
        <dbReference type="Pfam" id="PF17128"/>
    </source>
</evidence>
<dbReference type="PANTHER" id="PTHR44858">
    <property type="entry name" value="TETRATRICOPEPTIDE REPEAT PROTEIN 6"/>
    <property type="match status" value="1"/>
</dbReference>
<name>A0A1F5Z3C1_9BACT</name>
<evidence type="ECO:0000313" key="7">
    <source>
        <dbReference type="Proteomes" id="UP000179129"/>
    </source>
</evidence>